<dbReference type="Proteomes" id="UP000557392">
    <property type="component" value="Unassembled WGS sequence"/>
</dbReference>
<organism evidence="3 4">
    <name type="scientific">Sphingomonas kyeonggiensis</name>
    <dbReference type="NCBI Taxonomy" id="1268553"/>
    <lineage>
        <taxon>Bacteria</taxon>
        <taxon>Pseudomonadati</taxon>
        <taxon>Pseudomonadota</taxon>
        <taxon>Alphaproteobacteria</taxon>
        <taxon>Sphingomonadales</taxon>
        <taxon>Sphingomonadaceae</taxon>
        <taxon>Sphingomonas</taxon>
    </lineage>
</organism>
<dbReference type="RefSeq" id="WP_184000334.1">
    <property type="nucleotide sequence ID" value="NZ_JACIEH010000004.1"/>
</dbReference>
<evidence type="ECO:0000256" key="1">
    <source>
        <dbReference type="SAM" id="MobiDB-lite"/>
    </source>
</evidence>
<dbReference type="SUPFAM" id="SSF141371">
    <property type="entry name" value="PilZ domain-like"/>
    <property type="match status" value="2"/>
</dbReference>
<comment type="caution">
    <text evidence="3">The sequence shown here is derived from an EMBL/GenBank/DDBJ whole genome shotgun (WGS) entry which is preliminary data.</text>
</comment>
<dbReference type="InterPro" id="IPR009875">
    <property type="entry name" value="PilZ_domain"/>
</dbReference>
<evidence type="ECO:0000313" key="4">
    <source>
        <dbReference type="Proteomes" id="UP000557392"/>
    </source>
</evidence>
<feature type="domain" description="PilZ" evidence="2">
    <location>
        <begin position="100"/>
        <end position="181"/>
    </location>
</feature>
<dbReference type="AlphaFoldDB" id="A0A7W6JX03"/>
<feature type="domain" description="PilZ" evidence="2">
    <location>
        <begin position="201"/>
        <end position="270"/>
    </location>
</feature>
<protein>
    <recommendedName>
        <fullName evidence="2">PilZ domain-containing protein</fullName>
    </recommendedName>
</protein>
<evidence type="ECO:0000259" key="2">
    <source>
        <dbReference type="Pfam" id="PF07238"/>
    </source>
</evidence>
<proteinExistence type="predicted"/>
<accession>A0A7W6JX03</accession>
<dbReference type="Pfam" id="PF07238">
    <property type="entry name" value="PilZ"/>
    <property type="match status" value="2"/>
</dbReference>
<evidence type="ECO:0000313" key="3">
    <source>
        <dbReference type="EMBL" id="MBB4100991.1"/>
    </source>
</evidence>
<gene>
    <name evidence="3" type="ORF">GGR46_004580</name>
</gene>
<dbReference type="Gene3D" id="2.40.10.220">
    <property type="entry name" value="predicted glycosyltransferase like domains"/>
    <property type="match status" value="1"/>
</dbReference>
<dbReference type="GO" id="GO:0035438">
    <property type="term" value="F:cyclic-di-GMP binding"/>
    <property type="evidence" value="ECO:0007669"/>
    <property type="project" value="InterPro"/>
</dbReference>
<name>A0A7W6JX03_9SPHN</name>
<dbReference type="EMBL" id="JACIEH010000004">
    <property type="protein sequence ID" value="MBB4100991.1"/>
    <property type="molecule type" value="Genomic_DNA"/>
</dbReference>
<feature type="region of interest" description="Disordered" evidence="1">
    <location>
        <begin position="1"/>
        <end position="26"/>
    </location>
</feature>
<keyword evidence="4" id="KW-1185">Reference proteome</keyword>
<sequence>MTNFIATGPDARPLRILRRPPPTPGEEALGRVRDCLQLAFHPPGIGGVAPSQSLPRIVSASKRSRHQVDAYSPRVTTDKPLEANISRTEISFQPEVPTMDRRSDDRSKISVYRSAMLRWDGYEALCLIRNISPGGLMGKLHTSLSPGEPVTVEIRSGNEIAGHVAWSDDGMVGVQFDEKIDVLEVLHAPVHGDPGLTQRMPRLRIACPVSLVAEGLRVSVTLVDVSQGGVKVEADFLREGDEVTVSVHGLEARRGVVRWAHDGRAGIAFLAAIPFDTLARWALDRQAELTQAEAEAGA</sequence>
<reference evidence="3 4" key="1">
    <citation type="submission" date="2020-08" db="EMBL/GenBank/DDBJ databases">
        <title>Genomic Encyclopedia of Type Strains, Phase IV (KMG-IV): sequencing the most valuable type-strain genomes for metagenomic binning, comparative biology and taxonomic classification.</title>
        <authorList>
            <person name="Goeker M."/>
        </authorList>
    </citation>
    <scope>NUCLEOTIDE SEQUENCE [LARGE SCALE GENOMIC DNA]</scope>
    <source>
        <strain evidence="3 4">DSM 101806</strain>
    </source>
</reference>